<comment type="subcellular location">
    <subcellularLocation>
        <location evidence="1">Nucleus</location>
    </subcellularLocation>
</comment>
<dbReference type="PROSITE" id="PS50157">
    <property type="entry name" value="ZINC_FINGER_C2H2_2"/>
    <property type="match status" value="1"/>
</dbReference>
<dbReference type="Proteomes" id="UP000257109">
    <property type="component" value="Unassembled WGS sequence"/>
</dbReference>
<proteinExistence type="predicted"/>
<evidence type="ECO:0000256" key="6">
    <source>
        <dbReference type="ARBA" id="ARBA00023163"/>
    </source>
</evidence>
<dbReference type="SMART" id="SM00355">
    <property type="entry name" value="ZnF_C2H2"/>
    <property type="match status" value="1"/>
</dbReference>
<evidence type="ECO:0000256" key="3">
    <source>
        <dbReference type="ARBA" id="ARBA00022771"/>
    </source>
</evidence>
<keyword evidence="5" id="KW-0805">Transcription regulation</keyword>
<dbReference type="PROSITE" id="PS00028">
    <property type="entry name" value="ZINC_FINGER_C2H2_1"/>
    <property type="match status" value="1"/>
</dbReference>
<dbReference type="GO" id="GO:0008270">
    <property type="term" value="F:zinc ion binding"/>
    <property type="evidence" value="ECO:0007669"/>
    <property type="project" value="UniProtKB-KW"/>
</dbReference>
<keyword evidence="2" id="KW-0479">Metal-binding</keyword>
<name>A0A371G2S6_MUCPR</name>
<keyword evidence="11" id="KW-1185">Reference proteome</keyword>
<evidence type="ECO:0000256" key="5">
    <source>
        <dbReference type="ARBA" id="ARBA00023015"/>
    </source>
</evidence>
<dbReference type="SUPFAM" id="SSF57667">
    <property type="entry name" value="beta-beta-alpha zinc fingers"/>
    <property type="match status" value="1"/>
</dbReference>
<dbReference type="EMBL" id="QJKJ01006934">
    <property type="protein sequence ID" value="RDX84854.1"/>
    <property type="molecule type" value="Genomic_DNA"/>
</dbReference>
<evidence type="ECO:0000256" key="7">
    <source>
        <dbReference type="ARBA" id="ARBA00023242"/>
    </source>
</evidence>
<dbReference type="Pfam" id="PF13912">
    <property type="entry name" value="zf-C2H2_6"/>
    <property type="match status" value="1"/>
</dbReference>
<feature type="non-terminal residue" evidence="10">
    <location>
        <position position="1"/>
    </location>
</feature>
<protein>
    <submittedName>
        <fullName evidence="10">Zinc finger protein 10</fullName>
    </submittedName>
</protein>
<dbReference type="GO" id="GO:0005634">
    <property type="term" value="C:nucleus"/>
    <property type="evidence" value="ECO:0007669"/>
    <property type="project" value="UniProtKB-SubCell"/>
</dbReference>
<dbReference type="PANTHER" id="PTHR45801">
    <property type="entry name" value="OS07G0101800 PROTEIN"/>
    <property type="match status" value="1"/>
</dbReference>
<dbReference type="AlphaFoldDB" id="A0A371G2S6"/>
<reference evidence="10" key="1">
    <citation type="submission" date="2018-05" db="EMBL/GenBank/DDBJ databases">
        <title>Draft genome of Mucuna pruriens seed.</title>
        <authorList>
            <person name="Nnadi N.E."/>
            <person name="Vos R."/>
            <person name="Hasami M.H."/>
            <person name="Devisetty U.K."/>
            <person name="Aguiy J.C."/>
        </authorList>
    </citation>
    <scope>NUCLEOTIDE SEQUENCE [LARGE SCALE GENOMIC DNA]</scope>
    <source>
        <strain evidence="10">JCA_2017</strain>
    </source>
</reference>
<dbReference type="OrthoDB" id="1708403at2759"/>
<keyword evidence="6" id="KW-0804">Transcription</keyword>
<evidence type="ECO:0000256" key="8">
    <source>
        <dbReference type="PROSITE-ProRule" id="PRU00042"/>
    </source>
</evidence>
<evidence type="ECO:0000256" key="2">
    <source>
        <dbReference type="ARBA" id="ARBA00022723"/>
    </source>
</evidence>
<sequence>MEKGQCLMWSKRKYSMSSSLDSPTNYPSSYDDHSWEEQAFAKDAAWSGCIWPPRSYSCSFCRREFRSAQALGGHMNVHRRDRARLKQPYSPQHEILSDDVEKTQPQNSVQISFTSLGYLYPSSPSGLAPNTSPNSHPYYSHIPASPSKVLATSVNKRSREKPLIPLHNKSSIFKGCHESSPSISSKSWSNLTEDFRFRSRRLDPAEKILKGLDSECRSEGDDGKTEVAVSFPRVQIETKETDTSFKKRKEDASSIPFFPKSCSVDRHRVQSQMFEFSPSSTEELDLELRLGYRSELVKSAAYIDAGCEVIVMGTSF</sequence>
<gene>
    <name evidence="10" type="primary">ZFP10</name>
    <name evidence="10" type="ORF">CR513_34032</name>
</gene>
<keyword evidence="7" id="KW-0539">Nucleus</keyword>
<evidence type="ECO:0000256" key="1">
    <source>
        <dbReference type="ARBA" id="ARBA00004123"/>
    </source>
</evidence>
<evidence type="ECO:0000313" key="10">
    <source>
        <dbReference type="EMBL" id="RDX84854.1"/>
    </source>
</evidence>
<evidence type="ECO:0000259" key="9">
    <source>
        <dbReference type="PROSITE" id="PS50157"/>
    </source>
</evidence>
<feature type="domain" description="C2H2-type" evidence="9">
    <location>
        <begin position="56"/>
        <end position="83"/>
    </location>
</feature>
<dbReference type="STRING" id="157652.A0A371G2S6"/>
<dbReference type="InterPro" id="IPR052426">
    <property type="entry name" value="Plant_dev_regulator"/>
</dbReference>
<comment type="caution">
    <text evidence="10">The sequence shown here is derived from an EMBL/GenBank/DDBJ whole genome shotgun (WGS) entry which is preliminary data.</text>
</comment>
<keyword evidence="4" id="KW-0862">Zinc</keyword>
<accession>A0A371G2S6</accession>
<keyword evidence="3 8" id="KW-0863">Zinc-finger</keyword>
<dbReference type="InterPro" id="IPR036236">
    <property type="entry name" value="Znf_C2H2_sf"/>
</dbReference>
<dbReference type="Gene3D" id="3.30.160.60">
    <property type="entry name" value="Classic Zinc Finger"/>
    <property type="match status" value="1"/>
</dbReference>
<dbReference type="PANTHER" id="PTHR45801:SF112">
    <property type="entry name" value="TRANSCRIPTION FACTOR C2H2 FAMILY-RELATED"/>
    <property type="match status" value="1"/>
</dbReference>
<evidence type="ECO:0000313" key="11">
    <source>
        <dbReference type="Proteomes" id="UP000257109"/>
    </source>
</evidence>
<dbReference type="InterPro" id="IPR013087">
    <property type="entry name" value="Znf_C2H2_type"/>
</dbReference>
<evidence type="ECO:0000256" key="4">
    <source>
        <dbReference type="ARBA" id="ARBA00022833"/>
    </source>
</evidence>
<organism evidence="10 11">
    <name type="scientific">Mucuna pruriens</name>
    <name type="common">Velvet bean</name>
    <name type="synonym">Dolichos pruriens</name>
    <dbReference type="NCBI Taxonomy" id="157652"/>
    <lineage>
        <taxon>Eukaryota</taxon>
        <taxon>Viridiplantae</taxon>
        <taxon>Streptophyta</taxon>
        <taxon>Embryophyta</taxon>
        <taxon>Tracheophyta</taxon>
        <taxon>Spermatophyta</taxon>
        <taxon>Magnoliopsida</taxon>
        <taxon>eudicotyledons</taxon>
        <taxon>Gunneridae</taxon>
        <taxon>Pentapetalae</taxon>
        <taxon>rosids</taxon>
        <taxon>fabids</taxon>
        <taxon>Fabales</taxon>
        <taxon>Fabaceae</taxon>
        <taxon>Papilionoideae</taxon>
        <taxon>50 kb inversion clade</taxon>
        <taxon>NPAAA clade</taxon>
        <taxon>indigoferoid/millettioid clade</taxon>
        <taxon>Phaseoleae</taxon>
        <taxon>Mucuna</taxon>
    </lineage>
</organism>